<accession>A0AAV1W8D1</accession>
<name>A0AAV1W8D1_LUPLU</name>
<feature type="compositionally biased region" description="Basic residues" evidence="1">
    <location>
        <begin position="1"/>
        <end position="12"/>
    </location>
</feature>
<comment type="caution">
    <text evidence="2">The sequence shown here is derived from an EMBL/GenBank/DDBJ whole genome shotgun (WGS) entry which is preliminary data.</text>
</comment>
<feature type="compositionally biased region" description="Low complexity" evidence="1">
    <location>
        <begin position="13"/>
        <end position="37"/>
    </location>
</feature>
<gene>
    <name evidence="2" type="ORF">LLUT_LOCUS6187</name>
</gene>
<evidence type="ECO:0000313" key="2">
    <source>
        <dbReference type="EMBL" id="CAL0305127.1"/>
    </source>
</evidence>
<evidence type="ECO:0000256" key="1">
    <source>
        <dbReference type="SAM" id="MobiDB-lite"/>
    </source>
</evidence>
<dbReference type="EMBL" id="CAXHTB010000004">
    <property type="protein sequence ID" value="CAL0305127.1"/>
    <property type="molecule type" value="Genomic_DNA"/>
</dbReference>
<protein>
    <submittedName>
        <fullName evidence="2">Uncharacterized protein</fullName>
    </submittedName>
</protein>
<keyword evidence="3" id="KW-1185">Reference proteome</keyword>
<dbReference type="AlphaFoldDB" id="A0AAV1W8D1"/>
<reference evidence="2 3" key="1">
    <citation type="submission" date="2024-03" db="EMBL/GenBank/DDBJ databases">
        <authorList>
            <person name="Martinez-Hernandez J."/>
        </authorList>
    </citation>
    <scope>NUCLEOTIDE SEQUENCE [LARGE SCALE GENOMIC DNA]</scope>
</reference>
<sequence>MSERGRVRRVSPRRLSPSSRRAYGVSTRRTATRRSPSFPRGILSRVFRPYAKNVSLSRSRWVTNPHKVSVPRFFARNFESNLNVKEGWGELSSFYVSNLPEVLVECSFGLSSKSGEQFGMCSFLSRGISLPIDLAL</sequence>
<proteinExistence type="predicted"/>
<evidence type="ECO:0000313" key="3">
    <source>
        <dbReference type="Proteomes" id="UP001497480"/>
    </source>
</evidence>
<dbReference type="Proteomes" id="UP001497480">
    <property type="component" value="Unassembled WGS sequence"/>
</dbReference>
<feature type="region of interest" description="Disordered" evidence="1">
    <location>
        <begin position="1"/>
        <end position="37"/>
    </location>
</feature>
<organism evidence="2 3">
    <name type="scientific">Lupinus luteus</name>
    <name type="common">European yellow lupine</name>
    <dbReference type="NCBI Taxonomy" id="3873"/>
    <lineage>
        <taxon>Eukaryota</taxon>
        <taxon>Viridiplantae</taxon>
        <taxon>Streptophyta</taxon>
        <taxon>Embryophyta</taxon>
        <taxon>Tracheophyta</taxon>
        <taxon>Spermatophyta</taxon>
        <taxon>Magnoliopsida</taxon>
        <taxon>eudicotyledons</taxon>
        <taxon>Gunneridae</taxon>
        <taxon>Pentapetalae</taxon>
        <taxon>rosids</taxon>
        <taxon>fabids</taxon>
        <taxon>Fabales</taxon>
        <taxon>Fabaceae</taxon>
        <taxon>Papilionoideae</taxon>
        <taxon>50 kb inversion clade</taxon>
        <taxon>genistoids sensu lato</taxon>
        <taxon>core genistoids</taxon>
        <taxon>Genisteae</taxon>
        <taxon>Lupinus</taxon>
    </lineage>
</organism>